<dbReference type="SUPFAM" id="SSF103473">
    <property type="entry name" value="MFS general substrate transporter"/>
    <property type="match status" value="1"/>
</dbReference>
<feature type="transmembrane region" description="Helical" evidence="7">
    <location>
        <begin position="326"/>
        <end position="346"/>
    </location>
</feature>
<protein>
    <recommendedName>
        <fullName evidence="8">Major facilitator superfamily (MFS) profile domain-containing protein</fullName>
    </recommendedName>
</protein>
<comment type="caution">
    <text evidence="9">The sequence shown here is derived from an EMBL/GenBank/DDBJ whole genome shotgun (WGS) entry which is preliminary data.</text>
</comment>
<feature type="transmembrane region" description="Helical" evidence="7">
    <location>
        <begin position="98"/>
        <end position="116"/>
    </location>
</feature>
<dbReference type="GO" id="GO:0016020">
    <property type="term" value="C:membrane"/>
    <property type="evidence" value="ECO:0007669"/>
    <property type="project" value="UniProtKB-SubCell"/>
</dbReference>
<keyword evidence="2" id="KW-0813">Transport</keyword>
<dbReference type="PANTHER" id="PTHR43791:SF63">
    <property type="entry name" value="HIGH AFFINITY CYSTEINE TRANSPORTER"/>
    <property type="match status" value="1"/>
</dbReference>
<feature type="domain" description="Major facilitator superfamily (MFS) profile" evidence="8">
    <location>
        <begin position="61"/>
        <end position="476"/>
    </location>
</feature>
<evidence type="ECO:0000256" key="6">
    <source>
        <dbReference type="ARBA" id="ARBA00037968"/>
    </source>
</evidence>
<dbReference type="Proteomes" id="UP000761534">
    <property type="component" value="Unassembled WGS sequence"/>
</dbReference>
<organism evidence="9 10">
    <name type="scientific">Trichomonascus ciferrii</name>
    <dbReference type="NCBI Taxonomy" id="44093"/>
    <lineage>
        <taxon>Eukaryota</taxon>
        <taxon>Fungi</taxon>
        <taxon>Dikarya</taxon>
        <taxon>Ascomycota</taxon>
        <taxon>Saccharomycotina</taxon>
        <taxon>Dipodascomycetes</taxon>
        <taxon>Dipodascales</taxon>
        <taxon>Trichomonascaceae</taxon>
        <taxon>Trichomonascus</taxon>
        <taxon>Trichomonascus ciferrii complex</taxon>
    </lineage>
</organism>
<dbReference type="FunFam" id="1.20.1250.20:FF:000064">
    <property type="entry name" value="MFS allantoate transporter"/>
    <property type="match status" value="1"/>
</dbReference>
<evidence type="ECO:0000313" key="10">
    <source>
        <dbReference type="Proteomes" id="UP000761534"/>
    </source>
</evidence>
<dbReference type="OrthoDB" id="4454541at2759"/>
<evidence type="ECO:0000256" key="4">
    <source>
        <dbReference type="ARBA" id="ARBA00022989"/>
    </source>
</evidence>
<keyword evidence="4 7" id="KW-1133">Transmembrane helix</keyword>
<feature type="transmembrane region" description="Helical" evidence="7">
    <location>
        <begin position="128"/>
        <end position="146"/>
    </location>
</feature>
<evidence type="ECO:0000256" key="5">
    <source>
        <dbReference type="ARBA" id="ARBA00023136"/>
    </source>
</evidence>
<dbReference type="VEuPathDB" id="FungiDB:TRICI_003278"/>
<comment type="similarity">
    <text evidence="6">Belongs to the major facilitator superfamily. Allantoate permease family.</text>
</comment>
<keyword evidence="3 7" id="KW-0812">Transmembrane</keyword>
<evidence type="ECO:0000256" key="2">
    <source>
        <dbReference type="ARBA" id="ARBA00022448"/>
    </source>
</evidence>
<dbReference type="InterPro" id="IPR011701">
    <property type="entry name" value="MFS"/>
</dbReference>
<feature type="transmembrane region" description="Helical" evidence="7">
    <location>
        <begin position="450"/>
        <end position="471"/>
    </location>
</feature>
<comment type="subcellular location">
    <subcellularLocation>
        <location evidence="1">Membrane</location>
        <topology evidence="1">Multi-pass membrane protein</topology>
    </subcellularLocation>
</comment>
<gene>
    <name evidence="9" type="ORF">TRICI_003278</name>
</gene>
<feature type="transmembrane region" description="Helical" evidence="7">
    <location>
        <begin position="199"/>
        <end position="217"/>
    </location>
</feature>
<keyword evidence="5 7" id="KW-0472">Membrane</keyword>
<feature type="transmembrane region" description="Helical" evidence="7">
    <location>
        <begin position="418"/>
        <end position="438"/>
    </location>
</feature>
<dbReference type="AlphaFoldDB" id="A0A642VAH9"/>
<evidence type="ECO:0000256" key="1">
    <source>
        <dbReference type="ARBA" id="ARBA00004141"/>
    </source>
</evidence>
<keyword evidence="10" id="KW-1185">Reference proteome</keyword>
<dbReference type="PROSITE" id="PS50850">
    <property type="entry name" value="MFS"/>
    <property type="match status" value="1"/>
</dbReference>
<dbReference type="GO" id="GO:0033229">
    <property type="term" value="F:cysteine transmembrane transporter activity"/>
    <property type="evidence" value="ECO:0007669"/>
    <property type="project" value="TreeGrafter"/>
</dbReference>
<feature type="transmembrane region" description="Helical" evidence="7">
    <location>
        <begin position="223"/>
        <end position="241"/>
    </location>
</feature>
<dbReference type="Gene3D" id="1.20.1250.20">
    <property type="entry name" value="MFS general substrate transporter like domains"/>
    <property type="match status" value="2"/>
</dbReference>
<evidence type="ECO:0000259" key="8">
    <source>
        <dbReference type="PROSITE" id="PS50850"/>
    </source>
</evidence>
<feature type="transmembrane region" description="Helical" evidence="7">
    <location>
        <begin position="353"/>
        <end position="371"/>
    </location>
</feature>
<sequence>MTEKVEPQAAHLEEGLPVEQEKDHVHIEKVDEDVRKYMASEAIEIDESTSKRLKKLIDRRVLPVMIITYFLQALDKGTISFASIMGIQEDANLHGQQYSWLTTCTYLAVLVWEYPTNWIVQRVPIGKYLAFNIVAWGAVLACHAACKNFTGLVVVRTLLGLFETCCQPIFVILSAMWYRREEQAATVSYWYMMNGGQQIVGGILAYCFTLIKGAALVNWQILFLVYGVVSVAWGVFVWWWMPDSPMRAKCFSEDDKLLMVERVRDNQTGLQNKTFKKSHVYEALLDPQTWGYAFIQFFTALPTSGLGAFANIIISSFGFSVLHTQLLAMVLGAYLIVLLLSSAWLSKKFNQNCFVMIGYVVPSIVGTVVLMTYENDGSTKRRAVLLFCYYLTLSFWGCSTLGLSMLSRNVGGQTKKSVAIAMNFIGWAVGNTVGPQVFRDKDAPRYMTAFATHMGCYGLLILLLVFLRIWLPLQNKKKEKYHQDVALTHAFEDLTDRENKTFRYMY</sequence>
<dbReference type="InterPro" id="IPR020846">
    <property type="entry name" value="MFS_dom"/>
</dbReference>
<evidence type="ECO:0000313" key="9">
    <source>
        <dbReference type="EMBL" id="KAA8913076.1"/>
    </source>
</evidence>
<proteinExistence type="inferred from homology"/>
<feature type="transmembrane region" description="Helical" evidence="7">
    <location>
        <begin position="61"/>
        <end position="86"/>
    </location>
</feature>
<evidence type="ECO:0000256" key="7">
    <source>
        <dbReference type="SAM" id="Phobius"/>
    </source>
</evidence>
<reference evidence="9" key="1">
    <citation type="journal article" date="2019" name="G3 (Bethesda)">
        <title>Genome Assemblies of Two Rare Opportunistic Yeast Pathogens: Diutina rugosa (syn. Candida rugosa) and Trichomonascus ciferrii (syn. Candida ciferrii).</title>
        <authorList>
            <person name="Mixao V."/>
            <person name="Saus E."/>
            <person name="Hansen A.P."/>
            <person name="Lass-Florl C."/>
            <person name="Gabaldon T."/>
        </authorList>
    </citation>
    <scope>NUCLEOTIDE SEQUENCE</scope>
    <source>
        <strain evidence="9">CBS 4856</strain>
    </source>
</reference>
<accession>A0A642VAH9</accession>
<dbReference type="InterPro" id="IPR036259">
    <property type="entry name" value="MFS_trans_sf"/>
</dbReference>
<feature type="transmembrane region" description="Helical" evidence="7">
    <location>
        <begin position="383"/>
        <end position="406"/>
    </location>
</feature>
<dbReference type="PANTHER" id="PTHR43791">
    <property type="entry name" value="PERMEASE-RELATED"/>
    <property type="match status" value="1"/>
</dbReference>
<feature type="transmembrane region" description="Helical" evidence="7">
    <location>
        <begin position="158"/>
        <end position="178"/>
    </location>
</feature>
<dbReference type="EMBL" id="SWFS01000237">
    <property type="protein sequence ID" value="KAA8913076.1"/>
    <property type="molecule type" value="Genomic_DNA"/>
</dbReference>
<dbReference type="Pfam" id="PF07690">
    <property type="entry name" value="MFS_1"/>
    <property type="match status" value="1"/>
</dbReference>
<feature type="transmembrane region" description="Helical" evidence="7">
    <location>
        <begin position="292"/>
        <end position="314"/>
    </location>
</feature>
<evidence type="ECO:0000256" key="3">
    <source>
        <dbReference type="ARBA" id="ARBA00022692"/>
    </source>
</evidence>
<name>A0A642VAH9_9ASCO</name>